<evidence type="ECO:0000256" key="1">
    <source>
        <dbReference type="SAM" id="MobiDB-lite"/>
    </source>
</evidence>
<dbReference type="PANTHER" id="PTHR45632">
    <property type="entry name" value="LD33804P"/>
    <property type="match status" value="1"/>
</dbReference>
<feature type="region of interest" description="Disordered" evidence="1">
    <location>
        <begin position="372"/>
        <end position="393"/>
    </location>
</feature>
<dbReference type="AlphaFoldDB" id="A0A9K3GKK9"/>
<dbReference type="Pfam" id="PF24681">
    <property type="entry name" value="Kelch_KLHDC2_KLHL20_DRC7"/>
    <property type="match status" value="1"/>
</dbReference>
<feature type="non-terminal residue" evidence="2">
    <location>
        <position position="1"/>
    </location>
</feature>
<dbReference type="SUPFAM" id="SSF117281">
    <property type="entry name" value="Kelch motif"/>
    <property type="match status" value="1"/>
</dbReference>
<name>A0A9K3GKK9_9EUKA</name>
<proteinExistence type="predicted"/>
<dbReference type="SMART" id="SM00612">
    <property type="entry name" value="Kelch"/>
    <property type="match status" value="2"/>
</dbReference>
<dbReference type="InterPro" id="IPR015915">
    <property type="entry name" value="Kelch-typ_b-propeller"/>
</dbReference>
<dbReference type="EMBL" id="BDIP01002434">
    <property type="protein sequence ID" value="GIQ86293.1"/>
    <property type="molecule type" value="Genomic_DNA"/>
</dbReference>
<organism evidence="2 3">
    <name type="scientific">Kipferlia bialata</name>
    <dbReference type="NCBI Taxonomy" id="797122"/>
    <lineage>
        <taxon>Eukaryota</taxon>
        <taxon>Metamonada</taxon>
        <taxon>Carpediemonas-like organisms</taxon>
        <taxon>Kipferlia</taxon>
    </lineage>
</organism>
<protein>
    <submittedName>
        <fullName evidence="2">Uncharacterized protein</fullName>
    </submittedName>
</protein>
<evidence type="ECO:0000313" key="3">
    <source>
        <dbReference type="Proteomes" id="UP000265618"/>
    </source>
</evidence>
<dbReference type="Gene3D" id="2.120.10.80">
    <property type="entry name" value="Kelch-type beta propeller"/>
    <property type="match status" value="1"/>
</dbReference>
<dbReference type="Proteomes" id="UP000265618">
    <property type="component" value="Unassembled WGS sequence"/>
</dbReference>
<evidence type="ECO:0000313" key="2">
    <source>
        <dbReference type="EMBL" id="GIQ86293.1"/>
    </source>
</evidence>
<gene>
    <name evidence="2" type="ORF">KIPB_008120</name>
</gene>
<reference evidence="2 3" key="1">
    <citation type="journal article" date="2018" name="PLoS ONE">
        <title>The draft genome of Kipferlia bialata reveals reductive genome evolution in fornicate parasites.</title>
        <authorList>
            <person name="Tanifuji G."/>
            <person name="Takabayashi S."/>
            <person name="Kume K."/>
            <person name="Takagi M."/>
            <person name="Nakayama T."/>
            <person name="Kamikawa R."/>
            <person name="Inagaki Y."/>
            <person name="Hashimoto T."/>
        </authorList>
    </citation>
    <scope>NUCLEOTIDE SEQUENCE [LARGE SCALE GENOMIC DNA]</scope>
    <source>
        <strain evidence="2">NY0173</strain>
    </source>
</reference>
<sequence length="740" mass="82675">MEFHLDEGLPHRGSGWSALAPIGNVSLNTGEKEEDTHQKGVILIGQNSINSNNHCFHVTLDEESRVLMADAIECPIPPNVNFLTATRLGKSVYVFGGNRGGNLDTLYQYAIETRVWKQVEKSGLWPGARHVHVAFAMKGKLIVCGGYNKKALKDVWAYDPAEEAWTQLSDAPQCFYSSSATVANGKAHVFGNTGSGSNRNLHMSFNFKQGWRMEAPMPFNVYGAAAVALLNDIYVIGGYTHLDKVHVYNTMSKVWREDRRLPGSFSFGRACLINPYTVLIHSTSFQGAMVGESRDLRERFDLALKMGIPSKDMDTLASGMSGGAGVDAMPQVAALMGGMRTDIETLTGSVDTLKAEGARLLCVIEEGKAQAQREREEAERQREVDREEQEKRYRLRQDHSTNIHFDAFSTEAIAGITSLLHAVEAFEHEGLASDVENLARYLPVAERLSVAVPELTEFLRQHPEEQFVKDDCSGLYRRLSALFDTFHRDYEVLSAFEFDIDTAWAAIRTAGQLVTRASRVFPIALPRDASGLSLLEKVKYVDVTTYNGLAHTLFGSPCMRLLAGCEADVRRCVVTGTVDRPDMATCRALDKRCQQVIDRVSNYARMHGDSQDLLARLSSIAVVSEDAVYDLTYDIDILDVKLRDRRLSKEEKGHVLIRQTDLKARLQHLEAAVKERRHLMDLLSRYNQFPEVAAVLRRSHLGHPLDGHPLSRYRVLYMDLTLAQFNTSPFAMTARGKLLK</sequence>
<dbReference type="OrthoDB" id="10251809at2759"/>
<accession>A0A9K3GKK9</accession>
<keyword evidence="3" id="KW-1185">Reference proteome</keyword>
<comment type="caution">
    <text evidence="2">The sequence shown here is derived from an EMBL/GenBank/DDBJ whole genome shotgun (WGS) entry which is preliminary data.</text>
</comment>
<dbReference type="InterPro" id="IPR006652">
    <property type="entry name" value="Kelch_1"/>
</dbReference>